<dbReference type="InterPro" id="IPR019587">
    <property type="entry name" value="Polyketide_cyclase/dehydratase"/>
</dbReference>
<evidence type="ECO:0000313" key="1">
    <source>
        <dbReference type="EMBL" id="SNS98149.1"/>
    </source>
</evidence>
<proteinExistence type="predicted"/>
<dbReference type="OrthoDB" id="3529782at2"/>
<organism evidence="1 2">
    <name type="scientific">Asanoa hainanensis</name>
    <dbReference type="NCBI Taxonomy" id="560556"/>
    <lineage>
        <taxon>Bacteria</taxon>
        <taxon>Bacillati</taxon>
        <taxon>Actinomycetota</taxon>
        <taxon>Actinomycetes</taxon>
        <taxon>Micromonosporales</taxon>
        <taxon>Micromonosporaceae</taxon>
        <taxon>Asanoa</taxon>
    </lineage>
</organism>
<dbReference type="CDD" id="cd07812">
    <property type="entry name" value="SRPBCC"/>
    <property type="match status" value="1"/>
</dbReference>
<dbReference type="Gene3D" id="3.30.530.20">
    <property type="match status" value="1"/>
</dbReference>
<accession>A0A239IX69</accession>
<protein>
    <submittedName>
        <fullName evidence="1">Polyketide cyclase / dehydrase and lipid transport</fullName>
    </submittedName>
</protein>
<name>A0A239IX69_9ACTN</name>
<dbReference type="Proteomes" id="UP000198362">
    <property type="component" value="Unassembled WGS sequence"/>
</dbReference>
<dbReference type="AlphaFoldDB" id="A0A239IX69"/>
<evidence type="ECO:0000313" key="2">
    <source>
        <dbReference type="Proteomes" id="UP000198362"/>
    </source>
</evidence>
<dbReference type="RefSeq" id="WP_089245781.1">
    <property type="nucleotide sequence ID" value="NZ_FZPH01000002.1"/>
</dbReference>
<dbReference type="SUPFAM" id="SSF55961">
    <property type="entry name" value="Bet v1-like"/>
    <property type="match status" value="1"/>
</dbReference>
<dbReference type="InterPro" id="IPR023393">
    <property type="entry name" value="START-like_dom_sf"/>
</dbReference>
<dbReference type="EMBL" id="FZPH01000002">
    <property type="protein sequence ID" value="SNS98149.1"/>
    <property type="molecule type" value="Genomic_DNA"/>
</dbReference>
<keyword evidence="2" id="KW-1185">Reference proteome</keyword>
<sequence length="154" mass="16983">MPFDRFSGTSRLGAPPAEVFEFLLDPHSYIELAPLIVAVRDIRRDGDSIRYVSVERFRVGPFRWDNPIDVTMTPTVPGHTLRSSVVSPGGVRLESTLTLADAVGGGSEATETIELRSPTLLHSFVLRKAREGQDGRLTALAARFPAPLRRDRQS</sequence>
<gene>
    <name evidence="1" type="ORF">SAMN05421812_102612</name>
</gene>
<dbReference type="Pfam" id="PF10604">
    <property type="entry name" value="Polyketide_cyc2"/>
    <property type="match status" value="1"/>
</dbReference>
<reference evidence="1 2" key="1">
    <citation type="submission" date="2017-06" db="EMBL/GenBank/DDBJ databases">
        <authorList>
            <person name="Kim H.J."/>
            <person name="Triplett B.A."/>
        </authorList>
    </citation>
    <scope>NUCLEOTIDE SEQUENCE [LARGE SCALE GENOMIC DNA]</scope>
    <source>
        <strain evidence="1 2">CGMCC 4.5593</strain>
    </source>
</reference>